<protein>
    <submittedName>
        <fullName evidence="1">Uncharacterized protein</fullName>
    </submittedName>
</protein>
<reference evidence="1" key="1">
    <citation type="submission" date="2023-07" db="EMBL/GenBank/DDBJ databases">
        <title>Sorghum-associated microbial communities from plants grown in Nebraska, USA.</title>
        <authorList>
            <person name="Schachtman D."/>
        </authorList>
    </citation>
    <scope>NUCLEOTIDE SEQUENCE</scope>
    <source>
        <strain evidence="1">2697</strain>
    </source>
</reference>
<dbReference type="EMBL" id="JAVDTF010000007">
    <property type="protein sequence ID" value="MDR6786526.1"/>
    <property type="molecule type" value="Genomic_DNA"/>
</dbReference>
<sequence length="423" mass="47789">MKRRMIVGERIMYVDALTPLNCVFAVKICGSFSREALHKALFKLQQKHPLLRSSIKTYGNGVPYFVSSNRINEIPVRVQERMGDEDWQEQSRLEWERLFDGENMPLARVVWLKGTAVSELLLVCPHCVCDGTTFVTLMRELLMLLDQPGLELDSYQTFGSIESLLAPTFSRSTGKVFKAKFFAMLARLFFLLKSTRREQPVGKTYMLHWKLNADDTGALTAACRTAGATVHAALCVAFLDAFKQVRGAKAHGKVICPVDVRKFVPEIKADHMFAFAPIAELSLNPKMGGDLWTKARRLKDDLVKKVAEMKVHELLVMSEYFHASVSRMVRFLRSTDGTHDVTLSNMGRLPIPGGYSSFEVETIYSPTVGFPWRNANTLVVSTFKDEMDFTFFSNDAFLAEEEARAIKEAAMVILLKELEPSYV</sequence>
<dbReference type="Proteomes" id="UP001246858">
    <property type="component" value="Unassembled WGS sequence"/>
</dbReference>
<name>A0ACC6L5A2_9SPHI</name>
<accession>A0ACC6L5A2</accession>
<evidence type="ECO:0000313" key="2">
    <source>
        <dbReference type="Proteomes" id="UP001246858"/>
    </source>
</evidence>
<keyword evidence="2" id="KW-1185">Reference proteome</keyword>
<proteinExistence type="predicted"/>
<gene>
    <name evidence="1" type="ORF">J2X78_005121</name>
</gene>
<organism evidence="1 2">
    <name type="scientific">Pedobacter africanus</name>
    <dbReference type="NCBI Taxonomy" id="151894"/>
    <lineage>
        <taxon>Bacteria</taxon>
        <taxon>Pseudomonadati</taxon>
        <taxon>Bacteroidota</taxon>
        <taxon>Sphingobacteriia</taxon>
        <taxon>Sphingobacteriales</taxon>
        <taxon>Sphingobacteriaceae</taxon>
        <taxon>Pedobacter</taxon>
    </lineage>
</organism>
<evidence type="ECO:0000313" key="1">
    <source>
        <dbReference type="EMBL" id="MDR6786526.1"/>
    </source>
</evidence>
<comment type="caution">
    <text evidence="1">The sequence shown here is derived from an EMBL/GenBank/DDBJ whole genome shotgun (WGS) entry which is preliminary data.</text>
</comment>